<dbReference type="Proteomes" id="UP000186168">
    <property type="component" value="Unassembled WGS sequence"/>
</dbReference>
<dbReference type="InterPro" id="IPR011051">
    <property type="entry name" value="RmlC_Cupin_sf"/>
</dbReference>
<dbReference type="Gene3D" id="2.60.120.10">
    <property type="entry name" value="Jelly Rolls"/>
    <property type="match status" value="1"/>
</dbReference>
<name>A0A1R1SHH6_9ACTN</name>
<evidence type="ECO:0000313" key="4">
    <source>
        <dbReference type="Proteomes" id="UP000186168"/>
    </source>
</evidence>
<feature type="domain" description="Cupin type-2" evidence="2">
    <location>
        <begin position="66"/>
        <end position="127"/>
    </location>
</feature>
<dbReference type="AlphaFoldDB" id="A0A1R1SHH6"/>
<sequence length="188" mass="20867">MSFLSPDYPEIIYSGDEGETSATFRPADTPPDYTSPGGATYHYLSTRLTTDGLFGLYRNRLGPAVGGTSPHFHRTMSEAFYVLSGEIHVFDGERWRDATRGDYLYVPPGGVHSFGNISGEPTEFLILFAPGGAREGYFEGLEHLGGMADQERADFFLRHDSFFTDMTKGPAADSWEDRAALRKAFKTR</sequence>
<dbReference type="STRING" id="67365.GCA_001704635_01250"/>
<dbReference type="InterPro" id="IPR013096">
    <property type="entry name" value="Cupin_2"/>
</dbReference>
<accession>A0A1R1SHH6</accession>
<comment type="caution">
    <text evidence="3">The sequence shown here is derived from an EMBL/GenBank/DDBJ whole genome shotgun (WGS) entry which is preliminary data.</text>
</comment>
<dbReference type="GeneID" id="96741389"/>
<evidence type="ECO:0000259" key="2">
    <source>
        <dbReference type="Pfam" id="PF07883"/>
    </source>
</evidence>
<feature type="region of interest" description="Disordered" evidence="1">
    <location>
        <begin position="15"/>
        <end position="36"/>
    </location>
</feature>
<organism evidence="3 4">
    <name type="scientific">Streptomyces sparsogenes DSM 40356</name>
    <dbReference type="NCBI Taxonomy" id="1331668"/>
    <lineage>
        <taxon>Bacteria</taxon>
        <taxon>Bacillati</taxon>
        <taxon>Actinomycetota</taxon>
        <taxon>Actinomycetes</taxon>
        <taxon>Kitasatosporales</taxon>
        <taxon>Streptomycetaceae</taxon>
        <taxon>Streptomyces</taxon>
    </lineage>
</organism>
<gene>
    <name evidence="3" type="ORF">SPAR_21130</name>
</gene>
<dbReference type="Pfam" id="PF07883">
    <property type="entry name" value="Cupin_2"/>
    <property type="match status" value="1"/>
</dbReference>
<dbReference type="PANTHER" id="PTHR36440">
    <property type="entry name" value="PUTATIVE (AFU_ORTHOLOGUE AFUA_8G07350)-RELATED"/>
    <property type="match status" value="1"/>
</dbReference>
<dbReference type="PANTHER" id="PTHR36440:SF1">
    <property type="entry name" value="PUTATIVE (AFU_ORTHOLOGUE AFUA_8G07350)-RELATED"/>
    <property type="match status" value="1"/>
</dbReference>
<keyword evidence="4" id="KW-1185">Reference proteome</keyword>
<evidence type="ECO:0000313" key="3">
    <source>
        <dbReference type="EMBL" id="OMI37449.1"/>
    </source>
</evidence>
<dbReference type="InterPro" id="IPR014710">
    <property type="entry name" value="RmlC-like_jellyroll"/>
</dbReference>
<dbReference type="RefSeq" id="WP_065958260.1">
    <property type="nucleotide sequence ID" value="NZ_ASQP01000292.1"/>
</dbReference>
<dbReference type="SUPFAM" id="SSF51182">
    <property type="entry name" value="RmlC-like cupins"/>
    <property type="match status" value="1"/>
</dbReference>
<dbReference type="EMBL" id="ASQP01000292">
    <property type="protein sequence ID" value="OMI37449.1"/>
    <property type="molecule type" value="Genomic_DNA"/>
</dbReference>
<reference evidence="3 4" key="1">
    <citation type="submission" date="2013-05" db="EMBL/GenBank/DDBJ databases">
        <title>Genome sequence of Streptomyces sparsogenes DSM 40356.</title>
        <authorList>
            <person name="Coyne S."/>
            <person name="Seebeck F.P."/>
        </authorList>
    </citation>
    <scope>NUCLEOTIDE SEQUENCE [LARGE SCALE GENOMIC DNA]</scope>
    <source>
        <strain evidence="3 4">DSM 40356</strain>
    </source>
</reference>
<dbReference type="InterPro" id="IPR053146">
    <property type="entry name" value="QDO-like"/>
</dbReference>
<protein>
    <recommendedName>
        <fullName evidence="2">Cupin type-2 domain-containing protein</fullName>
    </recommendedName>
</protein>
<evidence type="ECO:0000256" key="1">
    <source>
        <dbReference type="SAM" id="MobiDB-lite"/>
    </source>
</evidence>
<proteinExistence type="predicted"/>